<dbReference type="InterPro" id="IPR050295">
    <property type="entry name" value="Plant_2OG-oxidoreductases"/>
</dbReference>
<dbReference type="PANTHER" id="PTHR47991">
    <property type="entry name" value="OXOGLUTARATE/IRON-DEPENDENT DIOXYGENASE"/>
    <property type="match status" value="1"/>
</dbReference>
<accession>A0A059BKA5</accession>
<dbReference type="Gramene" id="KCW66140">
    <property type="protein sequence ID" value="KCW66140"/>
    <property type="gene ID" value="EUGRSUZ_G03406"/>
</dbReference>
<proteinExistence type="inferred from homology"/>
<reference evidence="6" key="1">
    <citation type="submission" date="2013-07" db="EMBL/GenBank/DDBJ databases">
        <title>The genome of Eucalyptus grandis.</title>
        <authorList>
            <person name="Schmutz J."/>
            <person name="Hayes R."/>
            <person name="Myburg A."/>
            <person name="Tuskan G."/>
            <person name="Grattapaglia D."/>
            <person name="Rokhsar D.S."/>
        </authorList>
    </citation>
    <scope>NUCLEOTIDE SEQUENCE</scope>
    <source>
        <tissue evidence="6">Leaf extractions</tissue>
    </source>
</reference>
<evidence type="ECO:0000256" key="4">
    <source>
        <dbReference type="RuleBase" id="RU003682"/>
    </source>
</evidence>
<name>A0A059BKA5_EUCGR</name>
<dbReference type="Gene3D" id="2.60.120.330">
    <property type="entry name" value="B-lactam Antibiotic, Isopenicillin N Synthase, Chain"/>
    <property type="match status" value="1"/>
</dbReference>
<keyword evidence="4" id="KW-0560">Oxidoreductase</keyword>
<evidence type="ECO:0000256" key="1">
    <source>
        <dbReference type="ARBA" id="ARBA00008056"/>
    </source>
</evidence>
<keyword evidence="2 4" id="KW-0479">Metal-binding</keyword>
<dbReference type="Pfam" id="PF14226">
    <property type="entry name" value="DIOX_N"/>
    <property type="match status" value="1"/>
</dbReference>
<dbReference type="SUPFAM" id="SSF51197">
    <property type="entry name" value="Clavaminate synthase-like"/>
    <property type="match status" value="1"/>
</dbReference>
<dbReference type="InterPro" id="IPR027443">
    <property type="entry name" value="IPNS-like_sf"/>
</dbReference>
<protein>
    <recommendedName>
        <fullName evidence="5">Fe2OG dioxygenase domain-containing protein</fullName>
    </recommendedName>
</protein>
<dbReference type="GO" id="GO:0016491">
    <property type="term" value="F:oxidoreductase activity"/>
    <property type="evidence" value="ECO:0007669"/>
    <property type="project" value="UniProtKB-KW"/>
</dbReference>
<organism evidence="6">
    <name type="scientific">Eucalyptus grandis</name>
    <name type="common">Flooded gum</name>
    <dbReference type="NCBI Taxonomy" id="71139"/>
    <lineage>
        <taxon>Eukaryota</taxon>
        <taxon>Viridiplantae</taxon>
        <taxon>Streptophyta</taxon>
        <taxon>Embryophyta</taxon>
        <taxon>Tracheophyta</taxon>
        <taxon>Spermatophyta</taxon>
        <taxon>Magnoliopsida</taxon>
        <taxon>eudicotyledons</taxon>
        <taxon>Gunneridae</taxon>
        <taxon>Pentapetalae</taxon>
        <taxon>rosids</taxon>
        <taxon>malvids</taxon>
        <taxon>Myrtales</taxon>
        <taxon>Myrtaceae</taxon>
        <taxon>Myrtoideae</taxon>
        <taxon>Eucalypteae</taxon>
        <taxon>Eucalyptus</taxon>
    </lineage>
</organism>
<dbReference type="STRING" id="71139.A0A059BKA5"/>
<evidence type="ECO:0000256" key="3">
    <source>
        <dbReference type="ARBA" id="ARBA00023004"/>
    </source>
</evidence>
<gene>
    <name evidence="6" type="ORF">EUGRSUZ_G03406</name>
</gene>
<evidence type="ECO:0000313" key="6">
    <source>
        <dbReference type="EMBL" id="KCW66140.1"/>
    </source>
</evidence>
<dbReference type="InterPro" id="IPR005123">
    <property type="entry name" value="Oxoglu/Fe-dep_dioxygenase_dom"/>
</dbReference>
<comment type="similarity">
    <text evidence="1 4">Belongs to the iron/ascorbate-dependent oxidoreductase family.</text>
</comment>
<dbReference type="InParanoid" id="A0A059BKA5"/>
<evidence type="ECO:0000256" key="2">
    <source>
        <dbReference type="ARBA" id="ARBA00022723"/>
    </source>
</evidence>
<dbReference type="eggNOG" id="KOG0143">
    <property type="taxonomic scope" value="Eukaryota"/>
</dbReference>
<dbReference type="Pfam" id="PF03171">
    <property type="entry name" value="2OG-FeII_Oxy"/>
    <property type="match status" value="1"/>
</dbReference>
<dbReference type="InterPro" id="IPR044861">
    <property type="entry name" value="IPNS-like_FE2OG_OXY"/>
</dbReference>
<keyword evidence="3 4" id="KW-0408">Iron</keyword>
<dbReference type="EMBL" id="KK198759">
    <property type="protein sequence ID" value="KCW66140.1"/>
    <property type="molecule type" value="Genomic_DNA"/>
</dbReference>
<dbReference type="PROSITE" id="PS51471">
    <property type="entry name" value="FE2OG_OXY"/>
    <property type="match status" value="1"/>
</dbReference>
<dbReference type="AlphaFoldDB" id="A0A059BKA5"/>
<feature type="domain" description="Fe2OG dioxygenase" evidence="5">
    <location>
        <begin position="129"/>
        <end position="231"/>
    </location>
</feature>
<dbReference type="InterPro" id="IPR026992">
    <property type="entry name" value="DIOX_N"/>
</dbReference>
<sequence>MEEEGVNLEWSLPVPSAQELLVNHKTSDEGMRMMKENVRGSFELPYHEKQKSAERPGSLEGYRQAFITSQDQKLERNGMIFLKCLPAFSCKKSRSQRLRKAAVAVVKYIGMALVVHEGELQLMKSFREGSYEVRMNYYPPCPESERVMGLSTHADNSGITMLMECGNLPGLQVLSGDGRWVTFPPVPSSTVVNLGQIREVYSNGTYRAPDHRAVVNKEKERVSIVTCYPSPSLPVGSSPQLLAATGLTPLYQTLSHSEYLQSFYNRKLNDAVPIIKTLKL</sequence>
<dbReference type="GO" id="GO:0046872">
    <property type="term" value="F:metal ion binding"/>
    <property type="evidence" value="ECO:0007669"/>
    <property type="project" value="UniProtKB-KW"/>
</dbReference>
<evidence type="ECO:0000259" key="5">
    <source>
        <dbReference type="PROSITE" id="PS51471"/>
    </source>
</evidence>